<proteinExistence type="predicted"/>
<evidence type="ECO:0000313" key="2">
    <source>
        <dbReference type="EMBL" id="JAG23460.1"/>
    </source>
</evidence>
<dbReference type="PANTHER" id="PTHR21178:SF8">
    <property type="entry name" value="CILIA- AND FLAGELLA-ASSOCIATED PROTEIN 61"/>
    <property type="match status" value="1"/>
</dbReference>
<dbReference type="EMBL" id="GBHO01020144">
    <property type="protein sequence ID" value="JAG23460.1"/>
    <property type="molecule type" value="Transcribed_RNA"/>
</dbReference>
<dbReference type="InterPro" id="IPR056299">
    <property type="entry name" value="CFAP61_dimer"/>
</dbReference>
<reference evidence="2" key="1">
    <citation type="journal article" date="2014" name="PLoS ONE">
        <title>Transcriptome-Based Identification of ABC Transporters in the Western Tarnished Plant Bug Lygus hesperus.</title>
        <authorList>
            <person name="Hull J.J."/>
            <person name="Chaney K."/>
            <person name="Geib S.M."/>
            <person name="Fabrick J.A."/>
            <person name="Brent C.S."/>
            <person name="Walsh D."/>
            <person name="Lavine L.C."/>
        </authorList>
    </citation>
    <scope>NUCLEOTIDE SEQUENCE</scope>
</reference>
<gene>
    <name evidence="2" type="ORF">CM83_6287</name>
</gene>
<feature type="non-terminal residue" evidence="2">
    <location>
        <position position="1"/>
    </location>
</feature>
<dbReference type="InterPro" id="IPR036188">
    <property type="entry name" value="FAD/NAD-bd_sf"/>
</dbReference>
<dbReference type="AlphaFoldDB" id="A0A0A9Y1Q2"/>
<name>A0A0A9Y1Q2_LYGHE</name>
<reference evidence="2" key="2">
    <citation type="submission" date="2014-07" db="EMBL/GenBank/DDBJ databases">
        <authorList>
            <person name="Hull J."/>
        </authorList>
    </citation>
    <scope>NUCLEOTIDE SEQUENCE</scope>
</reference>
<dbReference type="SUPFAM" id="SSF51905">
    <property type="entry name" value="FAD/NAD(P)-binding domain"/>
    <property type="match status" value="1"/>
</dbReference>
<dbReference type="Pfam" id="PF23150">
    <property type="entry name" value="CFAP61_dimer"/>
    <property type="match status" value="1"/>
</dbReference>
<sequence>ETVLFPEVVVITKHRAPFGYPRRLRINRRKKSAMASIPKVEDLFASWLSILRERLEKSKRPYDKSVNQKIESLLRMYSGGGMSDQRNREEGMSETTYKSIAERMLPRTGRYTSKYVCKLGLETWTNVVEGTMTAIHREEKCVEVDNKKMIPYDYLFLFCGKQFSTPQADHRNIVLGKECKSLYDLKTPWIRRVSLKPRNLFMINCLSDATVALQYIKRLNPGRGQILVYGSCVNCLSCIEALLQFGVIPSRIAFVESELNAPYAIDYFNDPVVYKAIRRRMFDIGISHYFYYNFVNWDYNEATQLISKAHFESESRMASLKCLALFSFTPKEIGLETLLAYGDSNLVYDGGLVIDTDFRTNDPYIYAAGPGTRYKKKYFADHYFHEHYNSSEVGDEMAERTFSIIPDLPHEELETKQDIVDFKKPVVTACCIPGNKHLLMVRRPGPIVPLEVLINQLDFGSILVTGSPTNNDSSEPEYFKIILNDQHFVIDILCLSSIPIDVDNIVQLYGRHEKMLNNLLLRYKSHVITDFYEFFKEPWAYLFYHDRFDNLIEKMRAQFYVKLPLSDKTFADLIAEALKRSNWTKLPHSAMPLLEEIFLSFPDLKKNMAEEILKFFNENRNHLPMALNDELTRSVLQIAGENIIYIQKAHRAGGKPLVSEPYSFEKHKKMYQPKEYYERIE</sequence>
<organism evidence="2">
    <name type="scientific">Lygus hesperus</name>
    <name type="common">Western plant bug</name>
    <dbReference type="NCBI Taxonomy" id="30085"/>
    <lineage>
        <taxon>Eukaryota</taxon>
        <taxon>Metazoa</taxon>
        <taxon>Ecdysozoa</taxon>
        <taxon>Arthropoda</taxon>
        <taxon>Hexapoda</taxon>
        <taxon>Insecta</taxon>
        <taxon>Pterygota</taxon>
        <taxon>Neoptera</taxon>
        <taxon>Paraneoptera</taxon>
        <taxon>Hemiptera</taxon>
        <taxon>Heteroptera</taxon>
        <taxon>Panheteroptera</taxon>
        <taxon>Cimicomorpha</taxon>
        <taxon>Miridae</taxon>
        <taxon>Mirini</taxon>
        <taxon>Lygus</taxon>
    </lineage>
</organism>
<dbReference type="PANTHER" id="PTHR21178">
    <property type="entry name" value="CILIA- AND FLAGELLA-ASSOCIATED PROTEIN 61"/>
    <property type="match status" value="1"/>
</dbReference>
<accession>A0A0A9Y1Q2</accession>
<evidence type="ECO:0000259" key="1">
    <source>
        <dbReference type="Pfam" id="PF23150"/>
    </source>
</evidence>
<dbReference type="Gene3D" id="3.50.50.60">
    <property type="entry name" value="FAD/NAD(P)-binding domain"/>
    <property type="match status" value="2"/>
</dbReference>
<protein>
    <submittedName>
        <fullName evidence="2">Uncharacterized protein C20orf26</fullName>
    </submittedName>
</protein>
<feature type="domain" description="CFAP61 dimerisation" evidence="1">
    <location>
        <begin position="421"/>
        <end position="542"/>
    </location>
</feature>
<dbReference type="InterPro" id="IPR038884">
    <property type="entry name" value="CFAP61"/>
</dbReference>